<dbReference type="PANTHER" id="PTHR12189">
    <property type="entry name" value="MRNA GUANINE-7- METHYLTRANSFERASE"/>
    <property type="match status" value="1"/>
</dbReference>
<evidence type="ECO:0000256" key="2">
    <source>
        <dbReference type="ARBA" id="ARBA00022603"/>
    </source>
</evidence>
<dbReference type="Gene3D" id="3.40.50.150">
    <property type="entry name" value="Vaccinia Virus protein VP39"/>
    <property type="match status" value="1"/>
</dbReference>
<feature type="domain" description="MRNA cap 0 methyltransferase" evidence="10">
    <location>
        <begin position="503"/>
        <end position="829"/>
    </location>
</feature>
<evidence type="ECO:0000313" key="11">
    <source>
        <dbReference type="EMBL" id="QBK88426.1"/>
    </source>
</evidence>
<dbReference type="InterPro" id="IPR029063">
    <property type="entry name" value="SAM-dependent_MTases_sf"/>
</dbReference>
<dbReference type="Gene3D" id="2.40.50.140">
    <property type="entry name" value="Nucleic acid-binding proteins"/>
    <property type="match status" value="1"/>
</dbReference>
<dbReference type="Pfam" id="PF03919">
    <property type="entry name" value="mRNA_cap_C"/>
    <property type="match status" value="1"/>
</dbReference>
<keyword evidence="5" id="KW-0949">S-adenosyl-L-methionine</keyword>
<dbReference type="PANTHER" id="PTHR12189:SF2">
    <property type="entry name" value="MRNA CAP GUANINE-N7 METHYLTRANSFERASE"/>
    <property type="match status" value="1"/>
</dbReference>
<evidence type="ECO:0000256" key="3">
    <source>
        <dbReference type="ARBA" id="ARBA00022664"/>
    </source>
</evidence>
<keyword evidence="2" id="KW-0489">Methyltransferase</keyword>
<dbReference type="Pfam" id="PF03291">
    <property type="entry name" value="mRNA_G-N7_MeTrfase"/>
    <property type="match status" value="1"/>
</dbReference>
<keyword evidence="4" id="KW-0808">Transferase</keyword>
<accession>A0A481Z163</accession>
<dbReference type="GO" id="GO:0004482">
    <property type="term" value="F:mRNA 5'-cap (guanine-N7-)-methyltransferase activity"/>
    <property type="evidence" value="ECO:0007669"/>
    <property type="project" value="InterPro"/>
</dbReference>
<dbReference type="InterPro" id="IPR039753">
    <property type="entry name" value="RG7MT1"/>
</dbReference>
<evidence type="ECO:0000256" key="6">
    <source>
        <dbReference type="ARBA" id="ARBA00022695"/>
    </source>
</evidence>
<proteinExistence type="inferred from homology"/>
<reference evidence="11" key="1">
    <citation type="journal article" date="2019" name="MBio">
        <title>Virus Genomes from Deep Sea Sediments Expand the Ocean Megavirome and Support Independent Origins of Viral Gigantism.</title>
        <authorList>
            <person name="Backstrom D."/>
            <person name="Yutin N."/>
            <person name="Jorgensen S.L."/>
            <person name="Dharamshi J."/>
            <person name="Homa F."/>
            <person name="Zaremba-Niedwiedzka K."/>
            <person name="Spang A."/>
            <person name="Wolf Y.I."/>
            <person name="Koonin E.V."/>
            <person name="Ettema T.J."/>
        </authorList>
    </citation>
    <scope>NUCLEOTIDE SEQUENCE</scope>
</reference>
<evidence type="ECO:0000256" key="8">
    <source>
        <dbReference type="ARBA" id="ARBA00023042"/>
    </source>
</evidence>
<dbReference type="Gene3D" id="3.30.470.30">
    <property type="entry name" value="DNA ligase/mRNA capping enzyme"/>
    <property type="match status" value="1"/>
</dbReference>
<name>A0A481Z163_9VIRU</name>
<dbReference type="GO" id="GO:0005524">
    <property type="term" value="F:ATP binding"/>
    <property type="evidence" value="ECO:0007669"/>
    <property type="project" value="InterPro"/>
</dbReference>
<dbReference type="InterPro" id="IPR004971">
    <property type="entry name" value="mRNA_G-N7_MeTrfase_dom"/>
</dbReference>
<dbReference type="InterPro" id="IPR012340">
    <property type="entry name" value="NA-bd_OB-fold"/>
</dbReference>
<comment type="catalytic activity">
    <reaction evidence="9">
        <text>a 5'-end diphospho-ribonucleoside in mRNA + GTP + H(+) = a 5'-end (5'-triphosphoguanosine)-ribonucleoside in mRNA + diphosphate</text>
        <dbReference type="Rhea" id="RHEA:67012"/>
        <dbReference type="Rhea" id="RHEA-COMP:17165"/>
        <dbReference type="Rhea" id="RHEA-COMP:17166"/>
        <dbReference type="ChEBI" id="CHEBI:15378"/>
        <dbReference type="ChEBI" id="CHEBI:33019"/>
        <dbReference type="ChEBI" id="CHEBI:37565"/>
        <dbReference type="ChEBI" id="CHEBI:167616"/>
        <dbReference type="ChEBI" id="CHEBI:167617"/>
        <dbReference type="EC" id="2.7.7.50"/>
    </reaction>
</comment>
<evidence type="ECO:0000259" key="10">
    <source>
        <dbReference type="PROSITE" id="PS51562"/>
    </source>
</evidence>
<dbReference type="SUPFAM" id="SSF53335">
    <property type="entry name" value="S-adenosyl-L-methionine-dependent methyltransferases"/>
    <property type="match status" value="1"/>
</dbReference>
<dbReference type="SUPFAM" id="SSF56091">
    <property type="entry name" value="DNA ligase/mRNA capping enzyme, catalytic domain"/>
    <property type="match status" value="1"/>
</dbReference>
<keyword evidence="7" id="KW-0694">RNA-binding</keyword>
<evidence type="ECO:0000256" key="1">
    <source>
        <dbReference type="ARBA" id="ARBA00008556"/>
    </source>
</evidence>
<organism evidence="11">
    <name type="scientific">Mimivirus LCMiAC01</name>
    <dbReference type="NCBI Taxonomy" id="2506608"/>
    <lineage>
        <taxon>Viruses</taxon>
        <taxon>Varidnaviria</taxon>
        <taxon>Bamfordvirae</taxon>
        <taxon>Nucleocytoviricota</taxon>
        <taxon>Megaviricetes</taxon>
        <taxon>Imitervirales</taxon>
        <taxon>Mimiviridae</taxon>
        <taxon>Klosneuvirinae</taxon>
    </lineage>
</organism>
<keyword evidence="3" id="KW-0507">mRNA processing</keyword>
<comment type="similarity">
    <text evidence="1">In the N-terminal section; belongs to the dsDNA virus mRNA guanylyltransferase family.</text>
</comment>
<evidence type="ECO:0000256" key="7">
    <source>
        <dbReference type="ARBA" id="ARBA00022884"/>
    </source>
</evidence>
<dbReference type="EMBL" id="MK500389">
    <property type="protein sequence ID" value="QBK88426.1"/>
    <property type="molecule type" value="Genomic_DNA"/>
</dbReference>
<dbReference type="PROSITE" id="PS51562">
    <property type="entry name" value="RNA_CAP0_MT"/>
    <property type="match status" value="1"/>
</dbReference>
<gene>
    <name evidence="11" type="ORF">LCMiAC01_01030</name>
</gene>
<evidence type="ECO:0000256" key="4">
    <source>
        <dbReference type="ARBA" id="ARBA00022679"/>
    </source>
</evidence>
<evidence type="ECO:0000256" key="9">
    <source>
        <dbReference type="ARBA" id="ARBA00044679"/>
    </source>
</evidence>
<evidence type="ECO:0000256" key="5">
    <source>
        <dbReference type="ARBA" id="ARBA00022691"/>
    </source>
</evidence>
<sequence length="1018" mass="120697">MSKDINKLERSIPKYELELEIISIISKPGKKYFDKLYDEITTLLKIIQQSNFLLTRSMEKEVLNRYADLLSVNKEKMKKLDARKPQSLEIQHVVELLPNNYAITDKADGERYFLIIYNNVAYLIDNNLHIKNSGIIISKSLKYNDTILDGEYIRIRKHNRYIFMVFDCLYKSGKDIRKEQYFMERLKHADEVIEKCFILKGQKGYKMKEYVGKYKPSNIIAFHNKKIDSYMDALNKDIMHEKKYPLIRRKYFIGVNGSQDNEIFKYSELMWNKYVLDKNTNCPYILDGLIYHPLNQKYIVSVKESKFFEYKWKPPNKNSIDFYVLFDRSMEGRITNVYDNSEDKSIKGKAYRIVNLYVGRSISGIEKPVLFQRNKNKYYAYLFLSDGEVRDIEENNIIQDGTVVEFYYNNDPNIPQEFRWVPMRTRHDKTEIVMRYKKSYGNYVTVANKIWRSISNPFLMSDVSILANDSTYRKQIDILRGKIDHSIIMSSRKEDIYYQMKTTLAKPMRNFHNWLKSIIIYTYCNPEYNKNESVSVLDIACGRGGDLMKFYYSKVKFYVGIDIDNNGLISPTDGAVSRYNKMKRSYPNFPNMSFIHADAGVILDYDEQIKALGSMTSTNKKLMNKYFSVNENKRTIFDRINCQFAIHYMLKNKIIWNNFLKNIKMYLRPGGYMMITTFDADKVRKILEKKDQYKSYYTDTKGTKKIFFDIIKKYGEIKRDMVGLGHAIDVHTSIIFQEGVHVTEYLVDKRFLEKEFLEKCDMELVETDLFENQFHIHKKYMKHIIKYEENPKTRKFLMNVAKYYDQVDEVNRACYKMTRLYRYYIFRRKDQGSQKKQKGGYINDYPRFTGDNVDEFVFNKAEHLLNPTKFIHRQINSLEDHSFFSSVHDILQTSDIIPNTVDAKNFYDDIGYKLIKDGDITKKDISNLCKSLVIGHEYSDDNTPSGLDGVNILVLDDTNEFNVILYSKTTRLRKECSTMLLYKNNGIYRPIYRHKNNKYDGLFNTRLKFIKKIVNNSK</sequence>
<keyword evidence="6" id="KW-0548">Nucleotidyltransferase</keyword>
<dbReference type="InterPro" id="IPR001339">
    <property type="entry name" value="mRNA_cap_enzyme_adenylation"/>
</dbReference>
<dbReference type="GO" id="GO:0003723">
    <property type="term" value="F:RNA binding"/>
    <property type="evidence" value="ECO:0007669"/>
    <property type="project" value="UniProtKB-KW"/>
</dbReference>
<dbReference type="SUPFAM" id="SSF50249">
    <property type="entry name" value="Nucleic acid-binding proteins"/>
    <property type="match status" value="1"/>
</dbReference>
<keyword evidence="8" id="KW-0506">mRNA capping</keyword>
<dbReference type="InterPro" id="IPR013846">
    <property type="entry name" value="mRNA_cap_enzyme_C"/>
</dbReference>
<dbReference type="GO" id="GO:0004484">
    <property type="term" value="F:mRNA guanylyltransferase activity"/>
    <property type="evidence" value="ECO:0007669"/>
    <property type="project" value="UniProtKB-EC"/>
</dbReference>
<protein>
    <submittedName>
        <fullName evidence="11">mRNA capping enzyme</fullName>
    </submittedName>
</protein>
<dbReference type="Pfam" id="PF01331">
    <property type="entry name" value="mRNA_cap_enzyme"/>
    <property type="match status" value="1"/>
</dbReference>